<dbReference type="NCBIfam" id="TIGR00299">
    <property type="entry name" value="nickel pincer cofactor biosynthesis protein LarC"/>
    <property type="match status" value="1"/>
</dbReference>
<keyword evidence="1 2" id="KW-0533">Nickel</keyword>
<dbReference type="Proteomes" id="UP000005442">
    <property type="component" value="Chromosome"/>
</dbReference>
<dbReference type="RefSeq" id="WP_014210790.1">
    <property type="nucleotide sequence ID" value="NC_016604.1"/>
</dbReference>
<protein>
    <recommendedName>
        <fullName evidence="2">Pyridinium-3,5-bisthiocarboxylic acid mononucleotide nickel insertion protein</fullName>
        <shortName evidence="2">P2TMN nickel insertion protein</shortName>
        <ecNumber evidence="2">4.99.1.12</ecNumber>
    </recommendedName>
    <alternativeName>
        <fullName evidence="2">Nickel-pincer cofactor biosynthesis protein LarC</fullName>
    </alternativeName>
</protein>
<dbReference type="InterPro" id="IPR002822">
    <property type="entry name" value="Ni_insertion"/>
</dbReference>
<dbReference type="Gene3D" id="3.30.70.1380">
    <property type="entry name" value="Transcriptional regulatory protein pf0864 domain like"/>
    <property type="match status" value="1"/>
</dbReference>
<dbReference type="KEGG" id="mrh:MycrhN_2389"/>
<dbReference type="EMBL" id="CP003169">
    <property type="protein sequence ID" value="AEV72978.1"/>
    <property type="molecule type" value="Genomic_DNA"/>
</dbReference>
<dbReference type="GO" id="GO:0016151">
    <property type="term" value="F:nickel cation binding"/>
    <property type="evidence" value="ECO:0007669"/>
    <property type="project" value="UniProtKB-UniRule"/>
</dbReference>
<dbReference type="STRING" id="710685.MycrhN_2389"/>
<dbReference type="GO" id="GO:0016829">
    <property type="term" value="F:lyase activity"/>
    <property type="evidence" value="ECO:0007669"/>
    <property type="project" value="UniProtKB-UniRule"/>
</dbReference>
<dbReference type="PANTHER" id="PTHR36566">
    <property type="entry name" value="NICKEL INSERTION PROTEIN-RELATED"/>
    <property type="match status" value="1"/>
</dbReference>
<organism evidence="3 4">
    <name type="scientific">Mycolicibacterium rhodesiae (strain NBB3)</name>
    <name type="common">Mycobacterium rhodesiae</name>
    <dbReference type="NCBI Taxonomy" id="710685"/>
    <lineage>
        <taxon>Bacteria</taxon>
        <taxon>Bacillati</taxon>
        <taxon>Actinomycetota</taxon>
        <taxon>Actinomycetes</taxon>
        <taxon>Mycobacteriales</taxon>
        <taxon>Mycobacteriaceae</taxon>
        <taxon>Mycolicibacterium</taxon>
    </lineage>
</organism>
<dbReference type="Gene3D" id="3.10.20.300">
    <property type="entry name" value="mk0293 like domain"/>
    <property type="match status" value="1"/>
</dbReference>
<dbReference type="eggNOG" id="COG1641">
    <property type="taxonomic scope" value="Bacteria"/>
</dbReference>
<proteinExistence type="inferred from homology"/>
<evidence type="ECO:0000256" key="2">
    <source>
        <dbReference type="HAMAP-Rule" id="MF_01074"/>
    </source>
</evidence>
<dbReference type="GO" id="GO:0051604">
    <property type="term" value="P:protein maturation"/>
    <property type="evidence" value="ECO:0007669"/>
    <property type="project" value="UniProtKB-UniRule"/>
</dbReference>
<comment type="similarity">
    <text evidence="2">Belongs to the LarC family.</text>
</comment>
<dbReference type="OrthoDB" id="9765625at2"/>
<comment type="catalytic activity">
    <reaction evidence="2">
        <text>Ni(II)-pyridinium-3,5-bisthiocarboxylate mononucleotide = pyridinium-3,5-bisthiocarboxylate mononucleotide + Ni(2+)</text>
        <dbReference type="Rhea" id="RHEA:54784"/>
        <dbReference type="ChEBI" id="CHEBI:49786"/>
        <dbReference type="ChEBI" id="CHEBI:137372"/>
        <dbReference type="ChEBI" id="CHEBI:137373"/>
        <dbReference type="EC" id="4.99.1.12"/>
    </reaction>
</comment>
<keyword evidence="4" id="KW-1185">Reference proteome</keyword>
<accession>G8RVA6</accession>
<dbReference type="AlphaFoldDB" id="G8RVA6"/>
<reference evidence="3 4" key="1">
    <citation type="submission" date="2011-12" db="EMBL/GenBank/DDBJ databases">
        <title>Complete sequence of Mycobacterium rhodesiae NBB3.</title>
        <authorList>
            <consortium name="US DOE Joint Genome Institute"/>
            <person name="Lucas S."/>
            <person name="Han J."/>
            <person name="Lapidus A."/>
            <person name="Cheng J.-F."/>
            <person name="Goodwin L."/>
            <person name="Pitluck S."/>
            <person name="Peters L."/>
            <person name="Mikhailova N."/>
            <person name="Gu W."/>
            <person name="Detter J.C."/>
            <person name="Han C."/>
            <person name="Tapia R."/>
            <person name="Land M."/>
            <person name="Hauser L."/>
            <person name="Kyrpides N."/>
            <person name="Ivanova N."/>
            <person name="Pagani I."/>
            <person name="Mattes T."/>
            <person name="Holmes A."/>
            <person name="Rutledge P."/>
            <person name="Paulsen I."/>
            <person name="Coleman N."/>
            <person name="Woyke T."/>
        </authorList>
    </citation>
    <scope>NUCLEOTIDE SEQUENCE [LARGE SCALE GENOMIC DNA]</scope>
    <source>
        <strain evidence="3 4">NBB3</strain>
    </source>
</reference>
<evidence type="ECO:0000313" key="3">
    <source>
        <dbReference type="EMBL" id="AEV72978.1"/>
    </source>
</evidence>
<name>G8RVA6_MYCRN</name>
<gene>
    <name evidence="2" type="primary">larC</name>
    <name evidence="3" type="ordered locus">MycrhN_2389</name>
</gene>
<dbReference type="PATRIC" id="fig|710685.3.peg.2390"/>
<comment type="function">
    <text evidence="2">Involved in the biosynthesis of a nickel-pincer cofactor ((SCS)Ni(II) pincer complex). Binds Ni(2+), and functions in nickel delivery to pyridinium-3,5-bisthiocarboxylic acid mononucleotide (P2TMN), to form the mature cofactor. Is thus probably required for the activation of nickel-pincer cofactor-dependent enzymes.</text>
</comment>
<evidence type="ECO:0000256" key="1">
    <source>
        <dbReference type="ARBA" id="ARBA00022596"/>
    </source>
</evidence>
<dbReference type="Pfam" id="PF01969">
    <property type="entry name" value="Ni_insertion"/>
    <property type="match status" value="1"/>
</dbReference>
<dbReference type="EC" id="4.99.1.12" evidence="2"/>
<evidence type="ECO:0000313" key="4">
    <source>
        <dbReference type="Proteomes" id="UP000005442"/>
    </source>
</evidence>
<sequence length="414" mass="43150">MGHTAGLHLWVDATAGIAGDMLLGALIDAGATLDGIQSAVAAVVPGEVALRTSTVQRSGLRALKLDVESRAEDHPHRSWARIRSMLETAELTTAVRTTALATFARLADAEARVHGVSTEDVHFHEVGSWDSIADIVGVCAALAELAVTRVTASPVAVGSGRIGSVHGDLPVPPPAVLELARGWQVLAGGDGELATPTGMALIRALADECTPIAPMEITAVGVGAGGRDVPGRANVVRVALGIPVADVPATESMWVLETNIDDLDPRVWPTVLAALLEGGAADAWLVPIVMKKGRPAHTLCVLARDADREVLRDSIFGLTSTIGVREAPVSRVALDRDWRAVALNGGEVRIKVALRADRIVHATPEFDDAAALARARDVPVRQVLDEAIAAAEAAMLRPGAQWPGEPCDQDGAAI</sequence>
<dbReference type="HOGENOM" id="CLU_028523_2_1_11"/>
<dbReference type="PANTHER" id="PTHR36566:SF1">
    <property type="entry name" value="PYRIDINIUM-3,5-BISTHIOCARBOXYLIC ACID MONONUCLEOTIDE NICKEL INSERTION PROTEIN"/>
    <property type="match status" value="1"/>
</dbReference>
<dbReference type="HAMAP" id="MF_01074">
    <property type="entry name" value="LarC"/>
    <property type="match status" value="1"/>
</dbReference>
<keyword evidence="2" id="KW-0456">Lyase</keyword>